<feature type="non-terminal residue" evidence="1">
    <location>
        <position position="1"/>
    </location>
</feature>
<protein>
    <submittedName>
        <fullName evidence="1">Uncharacterized protein</fullName>
    </submittedName>
</protein>
<dbReference type="AlphaFoldDB" id="A0A9X9LPP8"/>
<name>A0A9X9LPP8_GULGU</name>
<sequence>PDRVGAAGTVTPPEDTSPAFHLCSSVGPECHGSGAFATDSPQIHEPNARAPLLAPGGALTTVGVPHNGDHRELLPPPLPPQETPLLPQSLQRLPHLHFLFLQEALLHL</sequence>
<organism evidence="1 2">
    <name type="scientific">Gulo gulo</name>
    <name type="common">Wolverine</name>
    <name type="synonym">Gluton</name>
    <dbReference type="NCBI Taxonomy" id="48420"/>
    <lineage>
        <taxon>Eukaryota</taxon>
        <taxon>Metazoa</taxon>
        <taxon>Chordata</taxon>
        <taxon>Craniata</taxon>
        <taxon>Vertebrata</taxon>
        <taxon>Euteleostomi</taxon>
        <taxon>Mammalia</taxon>
        <taxon>Eutheria</taxon>
        <taxon>Laurasiatheria</taxon>
        <taxon>Carnivora</taxon>
        <taxon>Caniformia</taxon>
        <taxon>Musteloidea</taxon>
        <taxon>Mustelidae</taxon>
        <taxon>Guloninae</taxon>
        <taxon>Gulo</taxon>
    </lineage>
</organism>
<feature type="non-terminal residue" evidence="1">
    <location>
        <position position="108"/>
    </location>
</feature>
<accession>A0A9X9LPP8</accession>
<gene>
    <name evidence="1" type="ORF">BN2614_LOCUS2</name>
</gene>
<dbReference type="EMBL" id="CYRY02010639">
    <property type="protein sequence ID" value="VCW78751.1"/>
    <property type="molecule type" value="Genomic_DNA"/>
</dbReference>
<proteinExistence type="predicted"/>
<reference evidence="1 2" key="1">
    <citation type="submission" date="2018-10" db="EMBL/GenBank/DDBJ databases">
        <authorList>
            <person name="Ekblom R."/>
            <person name="Jareborg N."/>
        </authorList>
    </citation>
    <scope>NUCLEOTIDE SEQUENCE [LARGE SCALE GENOMIC DNA]</scope>
    <source>
        <tissue evidence="1">Muscle</tissue>
    </source>
</reference>
<evidence type="ECO:0000313" key="1">
    <source>
        <dbReference type="EMBL" id="VCW78751.1"/>
    </source>
</evidence>
<evidence type="ECO:0000313" key="2">
    <source>
        <dbReference type="Proteomes" id="UP000269945"/>
    </source>
</evidence>
<keyword evidence="2" id="KW-1185">Reference proteome</keyword>
<dbReference type="Proteomes" id="UP000269945">
    <property type="component" value="Unassembled WGS sequence"/>
</dbReference>
<comment type="caution">
    <text evidence="1">The sequence shown here is derived from an EMBL/GenBank/DDBJ whole genome shotgun (WGS) entry which is preliminary data.</text>
</comment>